<organism evidence="1 2">
    <name type="scientific">Parastrongyloides trichosuri</name>
    <name type="common">Possum-specific nematode worm</name>
    <dbReference type="NCBI Taxonomy" id="131310"/>
    <lineage>
        <taxon>Eukaryota</taxon>
        <taxon>Metazoa</taxon>
        <taxon>Ecdysozoa</taxon>
        <taxon>Nematoda</taxon>
        <taxon>Chromadorea</taxon>
        <taxon>Rhabditida</taxon>
        <taxon>Tylenchina</taxon>
        <taxon>Panagrolaimomorpha</taxon>
        <taxon>Strongyloidoidea</taxon>
        <taxon>Strongyloididae</taxon>
        <taxon>Parastrongyloides</taxon>
    </lineage>
</organism>
<evidence type="ECO:0000313" key="1">
    <source>
        <dbReference type="Proteomes" id="UP000038045"/>
    </source>
</evidence>
<keyword evidence="1" id="KW-1185">Reference proteome</keyword>
<dbReference type="WBParaSite" id="PTRK_0000989300.1">
    <property type="protein sequence ID" value="PTRK_0000989300.1"/>
    <property type="gene ID" value="PTRK_0000989300"/>
</dbReference>
<reference evidence="2" key="1">
    <citation type="submission" date="2017-02" db="UniProtKB">
        <authorList>
            <consortium name="WormBaseParasite"/>
        </authorList>
    </citation>
    <scope>IDENTIFICATION</scope>
</reference>
<protein>
    <submittedName>
        <fullName evidence="2">FBA_3 domain-containing protein</fullName>
    </submittedName>
</protein>
<proteinExistence type="predicted"/>
<dbReference type="Proteomes" id="UP000038045">
    <property type="component" value="Unplaced"/>
</dbReference>
<evidence type="ECO:0000313" key="2">
    <source>
        <dbReference type="WBParaSite" id="PTRK_0000989300.1"/>
    </source>
</evidence>
<dbReference type="AlphaFoldDB" id="A0A0N4ZMX7"/>
<sequence length="371" mass="43434">MIVLAPDEKFAGAKLNRIGIDGYNLYVAPSRSKFIEIWKCNCLIPNSWVNIIKIPFNEIIYKVYALDKVNEIIYYFGIVIPDGEEYPMILLLKIDATSCNVYERIYLDPDSGNEFENNVFLTNISIICCEGSLYMYDGSIVKGDIPYWELSFTNHNTFNIIPKTIIDRMKEEHNEMLTTRFPVIINAKERKVMRFTNTSTVLIYNYMIEDWDPYTISFNNDLDPSLIDNKGLKESYGSMGHRARAIESKLQLISDGSYVIANVLNNHKYHFYELYIDEKNKEYSFRLLRTFKWTDNYFKMFYPTLSRNMLVFISDISLTVIPLKPLTLRESMFWQYQTLHCKINKENAYIGGKSEEEIIKIIGCKGIKRLL</sequence>
<name>A0A0N4ZMX7_PARTI</name>
<accession>A0A0N4ZMX7</accession>
<dbReference type="STRING" id="131310.A0A0N4ZMX7"/>